<evidence type="ECO:0000313" key="4">
    <source>
        <dbReference type="Proteomes" id="UP001589568"/>
    </source>
</evidence>
<dbReference type="EMBL" id="JBHMCF010000038">
    <property type="protein sequence ID" value="MFB9474298.1"/>
    <property type="molecule type" value="Genomic_DNA"/>
</dbReference>
<keyword evidence="4" id="KW-1185">Reference proteome</keyword>
<dbReference type="InterPro" id="IPR000073">
    <property type="entry name" value="AB_hydrolase_1"/>
</dbReference>
<dbReference type="Gene3D" id="3.40.50.1820">
    <property type="entry name" value="alpha/beta hydrolase"/>
    <property type="match status" value="1"/>
</dbReference>
<evidence type="ECO:0000259" key="2">
    <source>
        <dbReference type="Pfam" id="PF00561"/>
    </source>
</evidence>
<keyword evidence="3" id="KW-0378">Hydrolase</keyword>
<gene>
    <name evidence="3" type="ORF">ACFFR3_32805</name>
</gene>
<dbReference type="InterPro" id="IPR050266">
    <property type="entry name" value="AB_hydrolase_sf"/>
</dbReference>
<dbReference type="PROSITE" id="PS51257">
    <property type="entry name" value="PROKAR_LIPOPROTEIN"/>
    <property type="match status" value="1"/>
</dbReference>
<dbReference type="InterPro" id="IPR029058">
    <property type="entry name" value="AB_hydrolase_fold"/>
</dbReference>
<evidence type="ECO:0000256" key="1">
    <source>
        <dbReference type="SAM" id="SignalP"/>
    </source>
</evidence>
<accession>A0ABV5NVD3</accession>
<evidence type="ECO:0000313" key="3">
    <source>
        <dbReference type="EMBL" id="MFB9474298.1"/>
    </source>
</evidence>
<organism evidence="3 4">
    <name type="scientific">Nonomuraea salmonea</name>
    <dbReference type="NCBI Taxonomy" id="46181"/>
    <lineage>
        <taxon>Bacteria</taxon>
        <taxon>Bacillati</taxon>
        <taxon>Actinomycetota</taxon>
        <taxon>Actinomycetes</taxon>
        <taxon>Streptosporangiales</taxon>
        <taxon>Streptosporangiaceae</taxon>
        <taxon>Nonomuraea</taxon>
    </lineage>
</organism>
<dbReference type="SUPFAM" id="SSF53474">
    <property type="entry name" value="alpha/beta-Hydrolases"/>
    <property type="match status" value="1"/>
</dbReference>
<sequence>MIRTFKTTAVAALCAAVVGVGAAGCNADGLDELDKLDALDGTPSTSQEAGEKLLSGTEKIDVAGVKVNVSCAGEAAEGKPVIMLLAGAGDGLDKLAALQKTLSAKHRVCSYDRPGEGTSDKPKGPQTFESAGEVLTAVLDKAAGDHPVVLAGHSLGGLIAARYAPEHTDKVKGVVLMDATPSTMLSDMEKSIPANAKGPAGELRAQNLAVFKGQNPEMMSMPDGPVGSAGDIPVEVLTHGKEYLAALPTYGPKLEQAWTAGQRAWLKLSSDSKLIVADKSEHYIYVDQPELAVESIERVTAQAAGDQPAQ</sequence>
<dbReference type="PANTHER" id="PTHR43798:SF33">
    <property type="entry name" value="HYDROLASE, PUTATIVE (AFU_ORTHOLOGUE AFUA_2G14860)-RELATED"/>
    <property type="match status" value="1"/>
</dbReference>
<dbReference type="PRINTS" id="PR00111">
    <property type="entry name" value="ABHYDROLASE"/>
</dbReference>
<dbReference type="GO" id="GO:0016787">
    <property type="term" value="F:hydrolase activity"/>
    <property type="evidence" value="ECO:0007669"/>
    <property type="project" value="UniProtKB-KW"/>
</dbReference>
<feature type="signal peptide" evidence="1">
    <location>
        <begin position="1"/>
        <end position="22"/>
    </location>
</feature>
<keyword evidence="1" id="KW-0732">Signal</keyword>
<protein>
    <submittedName>
        <fullName evidence="3">Alpha/beta fold hydrolase</fullName>
    </submittedName>
</protein>
<proteinExistence type="predicted"/>
<dbReference type="RefSeq" id="WP_379484401.1">
    <property type="nucleotide sequence ID" value="NZ_JBHMCF010000038.1"/>
</dbReference>
<dbReference type="Proteomes" id="UP001589568">
    <property type="component" value="Unassembled WGS sequence"/>
</dbReference>
<dbReference type="Pfam" id="PF00561">
    <property type="entry name" value="Abhydrolase_1"/>
    <property type="match status" value="1"/>
</dbReference>
<feature type="chain" id="PRO_5046004857" evidence="1">
    <location>
        <begin position="23"/>
        <end position="310"/>
    </location>
</feature>
<reference evidence="3 4" key="1">
    <citation type="submission" date="2024-09" db="EMBL/GenBank/DDBJ databases">
        <authorList>
            <person name="Sun Q."/>
            <person name="Mori K."/>
        </authorList>
    </citation>
    <scope>NUCLEOTIDE SEQUENCE [LARGE SCALE GENOMIC DNA]</scope>
    <source>
        <strain evidence="3 4">JCM 3324</strain>
    </source>
</reference>
<feature type="domain" description="AB hydrolase-1" evidence="2">
    <location>
        <begin position="80"/>
        <end position="192"/>
    </location>
</feature>
<dbReference type="PANTHER" id="PTHR43798">
    <property type="entry name" value="MONOACYLGLYCEROL LIPASE"/>
    <property type="match status" value="1"/>
</dbReference>
<name>A0ABV5NVD3_9ACTN</name>
<comment type="caution">
    <text evidence="3">The sequence shown here is derived from an EMBL/GenBank/DDBJ whole genome shotgun (WGS) entry which is preliminary data.</text>
</comment>